<dbReference type="PANTHER" id="PTHR43712">
    <property type="entry name" value="PUTATIVE (AFU_ORTHOLOGUE AFUA_4G14580)-RELATED"/>
    <property type="match status" value="1"/>
</dbReference>
<dbReference type="PANTHER" id="PTHR43712:SF2">
    <property type="entry name" value="O-METHYLTRANSFERASE CICE"/>
    <property type="match status" value="1"/>
</dbReference>
<dbReference type="GO" id="GO:0032259">
    <property type="term" value="P:methylation"/>
    <property type="evidence" value="ECO:0007669"/>
    <property type="project" value="UniProtKB-KW"/>
</dbReference>
<comment type="caution">
    <text evidence="6">The sequence shown here is derived from an EMBL/GenBank/DDBJ whole genome shotgun (WGS) entry which is preliminary data.</text>
</comment>
<evidence type="ECO:0000313" key="7">
    <source>
        <dbReference type="Proteomes" id="UP000284706"/>
    </source>
</evidence>
<dbReference type="CDD" id="cd06168">
    <property type="entry name" value="LSMD1"/>
    <property type="match status" value="1"/>
</dbReference>
<keyword evidence="1" id="KW-0489">Methyltransferase</keyword>
<dbReference type="Pfam" id="PF01423">
    <property type="entry name" value="LSM"/>
    <property type="match status" value="1"/>
</dbReference>
<feature type="region of interest" description="Disordered" evidence="4">
    <location>
        <begin position="461"/>
        <end position="484"/>
    </location>
</feature>
<dbReference type="GO" id="GO:0008171">
    <property type="term" value="F:O-methyltransferase activity"/>
    <property type="evidence" value="ECO:0007669"/>
    <property type="project" value="InterPro"/>
</dbReference>
<dbReference type="InterPro" id="IPR036388">
    <property type="entry name" value="WH-like_DNA-bd_sf"/>
</dbReference>
<dbReference type="InterPro" id="IPR012967">
    <property type="entry name" value="COMT_dimerisation"/>
</dbReference>
<dbReference type="InterPro" id="IPR010920">
    <property type="entry name" value="LSM_dom_sf"/>
</dbReference>
<protein>
    <recommendedName>
        <fullName evidence="5">Sm domain-containing protein</fullName>
    </recommendedName>
</protein>
<evidence type="ECO:0000256" key="4">
    <source>
        <dbReference type="SAM" id="MobiDB-lite"/>
    </source>
</evidence>
<dbReference type="InterPro" id="IPR001163">
    <property type="entry name" value="Sm_dom_euk/arc"/>
</dbReference>
<dbReference type="InterPro" id="IPR036390">
    <property type="entry name" value="WH_DNA-bd_sf"/>
</dbReference>
<organism evidence="6 7">
    <name type="scientific">Gymnopilus dilepis</name>
    <dbReference type="NCBI Taxonomy" id="231916"/>
    <lineage>
        <taxon>Eukaryota</taxon>
        <taxon>Fungi</taxon>
        <taxon>Dikarya</taxon>
        <taxon>Basidiomycota</taxon>
        <taxon>Agaricomycotina</taxon>
        <taxon>Agaricomycetes</taxon>
        <taxon>Agaricomycetidae</taxon>
        <taxon>Agaricales</taxon>
        <taxon>Agaricineae</taxon>
        <taxon>Hymenogastraceae</taxon>
        <taxon>Gymnopilus</taxon>
    </lineage>
</organism>
<dbReference type="PROSITE" id="PS51683">
    <property type="entry name" value="SAM_OMT_II"/>
    <property type="match status" value="1"/>
</dbReference>
<feature type="compositionally biased region" description="Pro residues" evidence="4">
    <location>
        <begin position="461"/>
        <end position="483"/>
    </location>
</feature>
<dbReference type="SUPFAM" id="SSF50182">
    <property type="entry name" value="Sm-like ribonucleoproteins"/>
    <property type="match status" value="1"/>
</dbReference>
<dbReference type="GO" id="GO:0031417">
    <property type="term" value="C:NatC complex"/>
    <property type="evidence" value="ECO:0007669"/>
    <property type="project" value="InterPro"/>
</dbReference>
<sequence length="578" mass="63310">MATESTAPNGTAEITMLANLITSAVQDVVKEYSAAGHSVPSLNSTEQGPFDAPHLVSPALSRAIQTIEAACAQLSFTVANPGHVVTNKSYGFYEPASLLVVTNAKIADILLDKPEGMHVQDLAKQAGLDPGKLCRILRMLATKHCFKEVKPDVFANNRLSIQLVSSNPVSGLVVHMTDEAFKAATFLDATLTDPKTASSTSTDDTPFKRAHGVSLFDFYTTPEGKKRFAQAMVGWGAVTGRSMLPKVYPWDKIPQDAIICDIGGGNGHATLGLVKEFPHLKVILQDTPEVIQQGRVYWNTEHPQAVENQRVRFVAMDFFVDQPVSNCDFYYLRHVLHDWPNAEAIKILTNIRKAMKSSSRLLIHEFVLQHAVREPKDLSANQVPEPLLANYGMARIRLYQQDINTMNLLNSKERTLEEFIDLARQGGFKFEHLWDSGEAGLIEFSAGFFAFLGPVMASSLPPPASPSPSLSPSPKDASPPPPTALDRLRTLLRELLRISTTDGRVFIGTFAGTDKPLNIILINAEEFRMGPGADPDGRFVGQVMLPWKMITKVEAHIPGQRPPLNGCNGGGGDSLYMW</sequence>
<dbReference type="SUPFAM" id="SSF46785">
    <property type="entry name" value="Winged helix' DNA-binding domain"/>
    <property type="match status" value="1"/>
</dbReference>
<keyword evidence="7" id="KW-1185">Reference proteome</keyword>
<name>A0A409W773_9AGAR</name>
<gene>
    <name evidence="6" type="ORF">CVT26_000963</name>
</gene>
<feature type="domain" description="Sm" evidence="5">
    <location>
        <begin position="486"/>
        <end position="555"/>
    </location>
</feature>
<dbReference type="Pfam" id="PF08100">
    <property type="entry name" value="Dimerisation"/>
    <property type="match status" value="1"/>
</dbReference>
<dbReference type="SUPFAM" id="SSF53335">
    <property type="entry name" value="S-adenosyl-L-methionine-dependent methyltransferases"/>
    <property type="match status" value="1"/>
</dbReference>
<accession>A0A409W773</accession>
<dbReference type="InterPro" id="IPR034110">
    <property type="entry name" value="LSMD1_Sm"/>
</dbReference>
<evidence type="ECO:0000256" key="1">
    <source>
        <dbReference type="ARBA" id="ARBA00022603"/>
    </source>
</evidence>
<dbReference type="OrthoDB" id="1606438at2759"/>
<dbReference type="SMART" id="SM00651">
    <property type="entry name" value="Sm"/>
    <property type="match status" value="1"/>
</dbReference>
<evidence type="ECO:0000256" key="2">
    <source>
        <dbReference type="ARBA" id="ARBA00022679"/>
    </source>
</evidence>
<keyword evidence="3" id="KW-0949">S-adenosyl-L-methionine</keyword>
<dbReference type="Gene3D" id="2.30.30.100">
    <property type="match status" value="1"/>
</dbReference>
<proteinExistence type="predicted"/>
<dbReference type="STRING" id="231916.A0A409W773"/>
<dbReference type="InParanoid" id="A0A409W773"/>
<dbReference type="EMBL" id="NHYE01005347">
    <property type="protein sequence ID" value="PPQ74348.1"/>
    <property type="molecule type" value="Genomic_DNA"/>
</dbReference>
<dbReference type="InterPro" id="IPR029063">
    <property type="entry name" value="SAM-dependent_MTases_sf"/>
</dbReference>
<dbReference type="Gene3D" id="3.40.50.150">
    <property type="entry name" value="Vaccinia Virus protein VP39"/>
    <property type="match status" value="1"/>
</dbReference>
<dbReference type="CDD" id="cd02440">
    <property type="entry name" value="AdoMet_MTases"/>
    <property type="match status" value="1"/>
</dbReference>
<evidence type="ECO:0000256" key="3">
    <source>
        <dbReference type="ARBA" id="ARBA00022691"/>
    </source>
</evidence>
<evidence type="ECO:0000313" key="6">
    <source>
        <dbReference type="EMBL" id="PPQ74348.1"/>
    </source>
</evidence>
<keyword evidence="2" id="KW-0808">Transferase</keyword>
<dbReference type="Proteomes" id="UP000284706">
    <property type="component" value="Unassembled WGS sequence"/>
</dbReference>
<dbReference type="AlphaFoldDB" id="A0A409W773"/>
<dbReference type="Pfam" id="PF00891">
    <property type="entry name" value="Methyltransf_2"/>
    <property type="match status" value="1"/>
</dbReference>
<evidence type="ECO:0000259" key="5">
    <source>
        <dbReference type="SMART" id="SM00651"/>
    </source>
</evidence>
<dbReference type="GO" id="GO:0046983">
    <property type="term" value="F:protein dimerization activity"/>
    <property type="evidence" value="ECO:0007669"/>
    <property type="project" value="InterPro"/>
</dbReference>
<dbReference type="Gene3D" id="1.10.10.10">
    <property type="entry name" value="Winged helix-like DNA-binding domain superfamily/Winged helix DNA-binding domain"/>
    <property type="match status" value="1"/>
</dbReference>
<dbReference type="InterPro" id="IPR001077">
    <property type="entry name" value="COMT_C"/>
</dbReference>
<reference evidence="6 7" key="1">
    <citation type="journal article" date="2018" name="Evol. Lett.">
        <title>Horizontal gene cluster transfer increased hallucinogenic mushroom diversity.</title>
        <authorList>
            <person name="Reynolds H.T."/>
            <person name="Vijayakumar V."/>
            <person name="Gluck-Thaler E."/>
            <person name="Korotkin H.B."/>
            <person name="Matheny P.B."/>
            <person name="Slot J.C."/>
        </authorList>
    </citation>
    <scope>NUCLEOTIDE SEQUENCE [LARGE SCALE GENOMIC DNA]</scope>
    <source>
        <strain evidence="6 7">SRW20</strain>
    </source>
</reference>
<dbReference type="InterPro" id="IPR016461">
    <property type="entry name" value="COMT-like"/>
</dbReference>